<dbReference type="SUPFAM" id="SSF51905">
    <property type="entry name" value="FAD/NAD(P)-binding domain"/>
    <property type="match status" value="1"/>
</dbReference>
<dbReference type="Gene3D" id="3.40.50.720">
    <property type="entry name" value="NAD(P)-binding Rossmann-like Domain"/>
    <property type="match status" value="1"/>
</dbReference>
<dbReference type="GO" id="GO:0050470">
    <property type="term" value="F:trimethylamine dehydrogenase activity"/>
    <property type="evidence" value="ECO:0007669"/>
    <property type="project" value="UniProtKB-EC"/>
</dbReference>
<organism evidence="1">
    <name type="scientific">mine drainage metagenome</name>
    <dbReference type="NCBI Taxonomy" id="410659"/>
    <lineage>
        <taxon>unclassified sequences</taxon>
        <taxon>metagenomes</taxon>
        <taxon>ecological metagenomes</taxon>
    </lineage>
</organism>
<evidence type="ECO:0000313" key="1">
    <source>
        <dbReference type="EMBL" id="OIQ70072.1"/>
    </source>
</evidence>
<dbReference type="AlphaFoldDB" id="A0A1J5PH12"/>
<keyword evidence="1" id="KW-0560">Oxidoreductase</keyword>
<gene>
    <name evidence="1" type="primary">tmd_3</name>
    <name evidence="1" type="ORF">GALL_483170</name>
</gene>
<sequence length="122" mass="13159">MIQRRLLELGVTLHLNRAVGAVLAGGVEVECTYTGRLGVLDCDAVVMVTSRVGQDGLYQDLRAREAEWAEAGLRSVRVIGDAEAPAPIAWATYAGRRYAEEMDSADIGDALPFRRQVVGVAD</sequence>
<accession>A0A1J5PH12</accession>
<comment type="caution">
    <text evidence="1">The sequence shown here is derived from an EMBL/GenBank/DDBJ whole genome shotgun (WGS) entry which is preliminary data.</text>
</comment>
<name>A0A1J5PH12_9ZZZZ</name>
<dbReference type="EMBL" id="MLJW01004380">
    <property type="protein sequence ID" value="OIQ70072.1"/>
    <property type="molecule type" value="Genomic_DNA"/>
</dbReference>
<dbReference type="InterPro" id="IPR036188">
    <property type="entry name" value="FAD/NAD-bd_sf"/>
</dbReference>
<protein>
    <submittedName>
        <fullName evidence="1">Trimethylamine dehydrogenase</fullName>
        <ecNumber evidence="1">1.5.8.2</ecNumber>
    </submittedName>
</protein>
<reference evidence="1" key="1">
    <citation type="submission" date="2016-10" db="EMBL/GenBank/DDBJ databases">
        <title>Sequence of Gallionella enrichment culture.</title>
        <authorList>
            <person name="Poehlein A."/>
            <person name="Muehling M."/>
            <person name="Daniel R."/>
        </authorList>
    </citation>
    <scope>NUCLEOTIDE SEQUENCE</scope>
</reference>
<proteinExistence type="predicted"/>
<dbReference type="EC" id="1.5.8.2" evidence="1"/>